<dbReference type="AlphaFoldDB" id="A0A223MZE5"/>
<reference evidence="2 3" key="1">
    <citation type="submission" date="2017-08" db="EMBL/GenBank/DDBJ databases">
        <title>The Vibrio qinghaiensis sp.-Q67 is a luminous bacteria isolated firstly from Qinghai lake, Qinghai province, China, which has been proved to be very sensitive to detect environmental and food pollutants. Therefore, complete genome analysis of V. qinghaiensis sp.-Q67 highlights the potential application of this strain on detection of hazards in the contaminated environments.</title>
        <authorList>
            <person name="Gong L."/>
        </authorList>
    </citation>
    <scope>NUCLEOTIDE SEQUENCE [LARGE SCALE GENOMIC DNA]</scope>
    <source>
        <strain evidence="2 3">Q67</strain>
    </source>
</reference>
<dbReference type="InterPro" id="IPR025979">
    <property type="entry name" value="ChrR-like_cupin_dom"/>
</dbReference>
<evidence type="ECO:0000313" key="2">
    <source>
        <dbReference type="EMBL" id="ASU22918.1"/>
    </source>
</evidence>
<dbReference type="EMBL" id="CP022741">
    <property type="protein sequence ID" value="ASU22918.1"/>
    <property type="molecule type" value="Genomic_DNA"/>
</dbReference>
<proteinExistence type="predicted"/>
<dbReference type="RefSeq" id="WP_094500438.1">
    <property type="nucleotide sequence ID" value="NZ_CAWNHI010000001.1"/>
</dbReference>
<dbReference type="InterPro" id="IPR014710">
    <property type="entry name" value="RmlC-like_jellyroll"/>
</dbReference>
<dbReference type="InterPro" id="IPR011051">
    <property type="entry name" value="RmlC_Cupin_sf"/>
</dbReference>
<dbReference type="Gene3D" id="1.10.10.1320">
    <property type="entry name" value="Anti-sigma factor, zinc-finger domain"/>
    <property type="match status" value="1"/>
</dbReference>
<keyword evidence="3" id="KW-1185">Reference proteome</keyword>
<dbReference type="InterPro" id="IPR041916">
    <property type="entry name" value="Anti_sigma_zinc_sf"/>
</dbReference>
<evidence type="ECO:0000313" key="3">
    <source>
        <dbReference type="Proteomes" id="UP000215148"/>
    </source>
</evidence>
<dbReference type="NCBIfam" id="TIGR02451">
    <property type="entry name" value="anti_sig_ChrR"/>
    <property type="match status" value="1"/>
</dbReference>
<protein>
    <submittedName>
        <fullName evidence="2">Transcriptional regulator</fullName>
    </submittedName>
</protein>
<dbReference type="KEGG" id="vqi:CCZ37_10105"/>
<name>A0A223MZE5_9VIBR</name>
<dbReference type="Pfam" id="PF12973">
    <property type="entry name" value="Cupin_7"/>
    <property type="match status" value="1"/>
</dbReference>
<accession>A0A223MZE5</accession>
<gene>
    <name evidence="2" type="ORF">CCZ37_10105</name>
</gene>
<organism evidence="2 3">
    <name type="scientific">Vibrio qinghaiensis</name>
    <dbReference type="NCBI Taxonomy" id="2025808"/>
    <lineage>
        <taxon>Bacteria</taxon>
        <taxon>Pseudomonadati</taxon>
        <taxon>Pseudomonadota</taxon>
        <taxon>Gammaproteobacteria</taxon>
        <taxon>Vibrionales</taxon>
        <taxon>Vibrionaceae</taxon>
        <taxon>Vibrio</taxon>
    </lineage>
</organism>
<dbReference type="FunFam" id="2.60.120.10:FF:000188">
    <property type="entry name" value="Transcriptional activator putative"/>
    <property type="match status" value="1"/>
</dbReference>
<dbReference type="SUPFAM" id="SSF51182">
    <property type="entry name" value="RmlC-like cupins"/>
    <property type="match status" value="1"/>
</dbReference>
<dbReference type="Proteomes" id="UP000215148">
    <property type="component" value="Chromosome 1"/>
</dbReference>
<feature type="domain" description="ChrR-like cupin" evidence="1">
    <location>
        <begin position="142"/>
        <end position="204"/>
    </location>
</feature>
<dbReference type="InterPro" id="IPR012807">
    <property type="entry name" value="Anti-sigma_ChrR"/>
</dbReference>
<dbReference type="CDD" id="cd20301">
    <property type="entry name" value="cupin_ChrR"/>
    <property type="match status" value="1"/>
</dbReference>
<evidence type="ECO:0000259" key="1">
    <source>
        <dbReference type="Pfam" id="PF12973"/>
    </source>
</evidence>
<sequence>MSHHPSNEVLQQYANGSIDAAHGIMIATHLELCTQCRQQVQYLETRAAEALLSQSLPQQTMAASNDDHLNQMFETITALDTLHPSTLRKPESIEIKVNDRVVMLPSTLSQLIRFKGEWRSYGGKVFSAHLDIAEDSRMNLMYINHNVQIPQHTHKGVESTLVLHGGFSDEDGHYQVGDFIQRDASIKHSPFTKVDEDCLCLTVLTEPMLFTQGVARVFNLFGKGLYP</sequence>
<dbReference type="Gene3D" id="2.60.120.10">
    <property type="entry name" value="Jelly Rolls"/>
    <property type="match status" value="1"/>
</dbReference>